<dbReference type="GeneID" id="19203427"/>
<comment type="caution">
    <text evidence="3">The sequence shown here is derived from an EMBL/GenBank/DDBJ whole genome shotgun (WGS) entry which is preliminary data.</text>
</comment>
<proteinExistence type="predicted"/>
<dbReference type="OrthoDB" id="2691745at2759"/>
<protein>
    <submittedName>
        <fullName evidence="3">Uncharacterized protein</fullName>
    </submittedName>
</protein>
<sequence length="592" mass="63181">MSTPVTLEDFSEQMRNLVDNEAKEAEEQEHLSIMQVNAATVMESDLRVAYMRLQTKYVQLRTEYKALDHELYLLRLAMSNGSISTTEAALNDLIKAISRKYAILIRIWVPKLLFPAVAKPIDPADPQRWANEDMQLRGHITELLMFLDEKLRLAATQYPLFAEHASVPVLFGAGVEAERGNCVSTVKENIGGILSEFIELDHNTCKDSSLLMAHPGVIALRKNPTEPKVDYPKYPSVLYQDPNFPCKQGLFRSSALIKAAKCILFGPTSLGVRGGTGGHTAKGDLWSLEYPTPGLIACVAVLVSHRVGEDDSFKLKKNRSGVFWPARFDFYYMAMCSSDTKDWWDPLFKFWAKELFGIENGALAAASGGTLLSVTAVSAVDDVFEELKRPASPGFGNDLPPLPPVSTSDSPLPPHSSSEFALPSVSSGIPPSISRSNGGAAVPAVALEAESASGVLHRHLGLLSISSPSSTNLSTSSESSSVASLVTGTPVTTPTVPVVTAPVQNPRALRRGQAVVFERSASVGTTPTPSVISVVAPPPAPAPPAARTTRARTAKAPSPSATESADASGAISANAGRARRAVTKGQAIAGGK</sequence>
<keyword evidence="4" id="KW-1185">Reference proteome</keyword>
<feature type="region of interest" description="Disordered" evidence="2">
    <location>
        <begin position="391"/>
        <end position="421"/>
    </location>
</feature>
<feature type="coiled-coil region" evidence="1">
    <location>
        <begin position="7"/>
        <end position="70"/>
    </location>
</feature>
<dbReference type="Pfam" id="PF20414">
    <property type="entry name" value="DUF6698"/>
    <property type="match status" value="1"/>
</dbReference>
<dbReference type="Proteomes" id="UP000053558">
    <property type="component" value="Unassembled WGS sequence"/>
</dbReference>
<evidence type="ECO:0000256" key="1">
    <source>
        <dbReference type="SAM" id="Coils"/>
    </source>
</evidence>
<dbReference type="OMA" id="WANEDMQ"/>
<keyword evidence="1" id="KW-0175">Coiled coil</keyword>
<evidence type="ECO:0000313" key="4">
    <source>
        <dbReference type="Proteomes" id="UP000053558"/>
    </source>
</evidence>
<gene>
    <name evidence="3" type="ORF">CONPUDRAFT_155404</name>
</gene>
<dbReference type="InterPro" id="IPR046521">
    <property type="entry name" value="DUF6698"/>
</dbReference>
<feature type="compositionally biased region" description="Polar residues" evidence="2">
    <location>
        <begin position="405"/>
        <end position="419"/>
    </location>
</feature>
<dbReference type="KEGG" id="cput:CONPUDRAFT_155404"/>
<evidence type="ECO:0000313" key="3">
    <source>
        <dbReference type="EMBL" id="EIW80028.1"/>
    </source>
</evidence>
<reference evidence="4" key="1">
    <citation type="journal article" date="2012" name="Science">
        <title>The Paleozoic origin of enzymatic lignin decomposition reconstructed from 31 fungal genomes.</title>
        <authorList>
            <person name="Floudas D."/>
            <person name="Binder M."/>
            <person name="Riley R."/>
            <person name="Barry K."/>
            <person name="Blanchette R.A."/>
            <person name="Henrissat B."/>
            <person name="Martinez A.T."/>
            <person name="Otillar R."/>
            <person name="Spatafora J.W."/>
            <person name="Yadav J.S."/>
            <person name="Aerts A."/>
            <person name="Benoit I."/>
            <person name="Boyd A."/>
            <person name="Carlson A."/>
            <person name="Copeland A."/>
            <person name="Coutinho P.M."/>
            <person name="de Vries R.P."/>
            <person name="Ferreira P."/>
            <person name="Findley K."/>
            <person name="Foster B."/>
            <person name="Gaskell J."/>
            <person name="Glotzer D."/>
            <person name="Gorecki P."/>
            <person name="Heitman J."/>
            <person name="Hesse C."/>
            <person name="Hori C."/>
            <person name="Igarashi K."/>
            <person name="Jurgens J.A."/>
            <person name="Kallen N."/>
            <person name="Kersten P."/>
            <person name="Kohler A."/>
            <person name="Kuees U."/>
            <person name="Kumar T.K.A."/>
            <person name="Kuo A."/>
            <person name="LaButti K."/>
            <person name="Larrondo L.F."/>
            <person name="Lindquist E."/>
            <person name="Ling A."/>
            <person name="Lombard V."/>
            <person name="Lucas S."/>
            <person name="Lundell T."/>
            <person name="Martin R."/>
            <person name="McLaughlin D.J."/>
            <person name="Morgenstern I."/>
            <person name="Morin E."/>
            <person name="Murat C."/>
            <person name="Nagy L.G."/>
            <person name="Nolan M."/>
            <person name="Ohm R.A."/>
            <person name="Patyshakuliyeva A."/>
            <person name="Rokas A."/>
            <person name="Ruiz-Duenas F.J."/>
            <person name="Sabat G."/>
            <person name="Salamov A."/>
            <person name="Samejima M."/>
            <person name="Schmutz J."/>
            <person name="Slot J.C."/>
            <person name="St John F."/>
            <person name="Stenlid J."/>
            <person name="Sun H."/>
            <person name="Sun S."/>
            <person name="Syed K."/>
            <person name="Tsang A."/>
            <person name="Wiebenga A."/>
            <person name="Young D."/>
            <person name="Pisabarro A."/>
            <person name="Eastwood D.C."/>
            <person name="Martin F."/>
            <person name="Cullen D."/>
            <person name="Grigoriev I.V."/>
            <person name="Hibbett D.S."/>
        </authorList>
    </citation>
    <scope>NUCLEOTIDE SEQUENCE [LARGE SCALE GENOMIC DNA]</scope>
    <source>
        <strain evidence="4">RWD-64-598 SS2</strain>
    </source>
</reference>
<dbReference type="AlphaFoldDB" id="A0A5M3MLI7"/>
<accession>A0A5M3MLI7</accession>
<feature type="region of interest" description="Disordered" evidence="2">
    <location>
        <begin position="529"/>
        <end position="592"/>
    </location>
</feature>
<evidence type="ECO:0000256" key="2">
    <source>
        <dbReference type="SAM" id="MobiDB-lite"/>
    </source>
</evidence>
<organism evidence="3 4">
    <name type="scientific">Coniophora puteana (strain RWD-64-598)</name>
    <name type="common">Brown rot fungus</name>
    <dbReference type="NCBI Taxonomy" id="741705"/>
    <lineage>
        <taxon>Eukaryota</taxon>
        <taxon>Fungi</taxon>
        <taxon>Dikarya</taxon>
        <taxon>Basidiomycota</taxon>
        <taxon>Agaricomycotina</taxon>
        <taxon>Agaricomycetes</taxon>
        <taxon>Agaricomycetidae</taxon>
        <taxon>Boletales</taxon>
        <taxon>Coniophorineae</taxon>
        <taxon>Coniophoraceae</taxon>
        <taxon>Coniophora</taxon>
    </lineage>
</organism>
<dbReference type="RefSeq" id="XP_007770324.1">
    <property type="nucleotide sequence ID" value="XM_007772134.1"/>
</dbReference>
<dbReference type="EMBL" id="JH711580">
    <property type="protein sequence ID" value="EIW80028.1"/>
    <property type="molecule type" value="Genomic_DNA"/>
</dbReference>
<name>A0A5M3MLI7_CONPW</name>